<protein>
    <submittedName>
        <fullName evidence="1">Uncharacterized protein</fullName>
    </submittedName>
</protein>
<evidence type="ECO:0000313" key="2">
    <source>
        <dbReference type="Proteomes" id="UP000265520"/>
    </source>
</evidence>
<organism evidence="1 2">
    <name type="scientific">Trifolium medium</name>
    <dbReference type="NCBI Taxonomy" id="97028"/>
    <lineage>
        <taxon>Eukaryota</taxon>
        <taxon>Viridiplantae</taxon>
        <taxon>Streptophyta</taxon>
        <taxon>Embryophyta</taxon>
        <taxon>Tracheophyta</taxon>
        <taxon>Spermatophyta</taxon>
        <taxon>Magnoliopsida</taxon>
        <taxon>eudicotyledons</taxon>
        <taxon>Gunneridae</taxon>
        <taxon>Pentapetalae</taxon>
        <taxon>rosids</taxon>
        <taxon>fabids</taxon>
        <taxon>Fabales</taxon>
        <taxon>Fabaceae</taxon>
        <taxon>Papilionoideae</taxon>
        <taxon>50 kb inversion clade</taxon>
        <taxon>NPAAA clade</taxon>
        <taxon>Hologalegina</taxon>
        <taxon>IRL clade</taxon>
        <taxon>Trifolieae</taxon>
        <taxon>Trifolium</taxon>
    </lineage>
</organism>
<dbReference type="EMBL" id="LXQA011284751">
    <property type="protein sequence ID" value="MCI91888.1"/>
    <property type="molecule type" value="Genomic_DNA"/>
</dbReference>
<evidence type="ECO:0000313" key="1">
    <source>
        <dbReference type="EMBL" id="MCI91888.1"/>
    </source>
</evidence>
<name>A0A392VU22_9FABA</name>
<comment type="caution">
    <text evidence="1">The sequence shown here is derived from an EMBL/GenBank/DDBJ whole genome shotgun (WGS) entry which is preliminary data.</text>
</comment>
<reference evidence="1 2" key="1">
    <citation type="journal article" date="2018" name="Front. Plant Sci.">
        <title>Red Clover (Trifolium pratense) and Zigzag Clover (T. medium) - A Picture of Genomic Similarities and Differences.</title>
        <authorList>
            <person name="Dluhosova J."/>
            <person name="Istvanek J."/>
            <person name="Nedelnik J."/>
            <person name="Repkova J."/>
        </authorList>
    </citation>
    <scope>NUCLEOTIDE SEQUENCE [LARGE SCALE GENOMIC DNA]</scope>
    <source>
        <strain evidence="2">cv. 10/8</strain>
        <tissue evidence="1">Leaf</tissue>
    </source>
</reference>
<keyword evidence="2" id="KW-1185">Reference proteome</keyword>
<accession>A0A392VU22</accession>
<dbReference type="Proteomes" id="UP000265520">
    <property type="component" value="Unassembled WGS sequence"/>
</dbReference>
<feature type="non-terminal residue" evidence="1">
    <location>
        <position position="31"/>
    </location>
</feature>
<dbReference type="AlphaFoldDB" id="A0A392VU22"/>
<proteinExistence type="predicted"/>
<sequence length="31" mass="3719">MGWWNLSYLSRVVGMKMKMPFMSFVTAFMQI</sequence>